<evidence type="ECO:0000313" key="16">
    <source>
        <dbReference type="Proteomes" id="UP000031258"/>
    </source>
</evidence>
<dbReference type="PANTHER" id="PTHR43024">
    <property type="entry name" value="UDP-N-ACETYLMURAMOYL-TRIPEPTIDE--D-ALANYL-D-ALANINE LIGASE"/>
    <property type="match status" value="1"/>
</dbReference>
<dbReference type="GO" id="GO:0009252">
    <property type="term" value="P:peptidoglycan biosynthetic process"/>
    <property type="evidence" value="ECO:0007669"/>
    <property type="project" value="UniProtKB-UniRule"/>
</dbReference>
<dbReference type="STRING" id="86105.NF27_JF00070"/>
<keyword evidence="7 10" id="KW-0573">Peptidoglycan synthesis</keyword>
<evidence type="ECO:0000256" key="1">
    <source>
        <dbReference type="ARBA" id="ARBA00022490"/>
    </source>
</evidence>
<dbReference type="SUPFAM" id="SSF63418">
    <property type="entry name" value="MurE/MurF N-terminal domain"/>
    <property type="match status" value="1"/>
</dbReference>
<evidence type="ECO:0000256" key="6">
    <source>
        <dbReference type="ARBA" id="ARBA00022960"/>
    </source>
</evidence>
<feature type="binding site" evidence="10">
    <location>
        <begin position="133"/>
        <end position="139"/>
    </location>
    <ligand>
        <name>ATP</name>
        <dbReference type="ChEBI" id="CHEBI:30616"/>
    </ligand>
</feature>
<feature type="domain" description="Mur ligase N-terminal catalytic" evidence="12">
    <location>
        <begin position="48"/>
        <end position="118"/>
    </location>
</feature>
<evidence type="ECO:0000256" key="5">
    <source>
        <dbReference type="ARBA" id="ARBA00022840"/>
    </source>
</evidence>
<evidence type="ECO:0000256" key="3">
    <source>
        <dbReference type="ARBA" id="ARBA00022618"/>
    </source>
</evidence>
<comment type="similarity">
    <text evidence="10">Belongs to the MurCDEF family. MurF subfamily.</text>
</comment>
<evidence type="ECO:0000259" key="14">
    <source>
        <dbReference type="Pfam" id="PF08245"/>
    </source>
</evidence>
<keyword evidence="2 10" id="KW-0436">Ligase</keyword>
<keyword evidence="5 10" id="KW-0067">ATP-binding</keyword>
<sequence length="478" mass="52230">MFEGLSMNSSLADKAHENFQGEEKIIWNKTSLEQALGCEVKVSFSACGVSINSRTIRRGEIFIAIKGENFDGNDFAFDALEKGASLAIVSGVDNNLLHDNKKVVVVKDTMVALNKMAKFARSRLKGKVIGITGSVGKTSTKEMLKIALENQGNVFATEGSYNNHIGLPLSLSKLPEDSDYAIIEMGMNHAGELADLTVLAIPDIAVITNVEAVHLEFFKSVSAIADAKSEIFNSMQAGGFAIINFDNPYHQILVSKAHNKQLNVVGFSETQKTPARLISYKLENGISHIKAELFGREYEYTINAPGKHLAYNSIAVLAATKIAGAEVDCAAYNLSKFHSVKGRGEIHNLKKITVLDESYNASPVAVKAALSNLGNYQSKGVRLIAVLGDMAELGVNSANFHKELVQDIIKNKIDKVFTVGAYMNHLHEELPKELKEAHTDTSEQMAEIIKKYVNEGDVILVKGRRTMKMENIVEALVK</sequence>
<dbReference type="PATRIC" id="fig|86105.3.peg.1952"/>
<evidence type="ECO:0000256" key="11">
    <source>
        <dbReference type="RuleBase" id="RU004136"/>
    </source>
</evidence>
<feature type="domain" description="Mur ligase central" evidence="14">
    <location>
        <begin position="131"/>
        <end position="319"/>
    </location>
</feature>
<keyword evidence="4 10" id="KW-0547">Nucleotide-binding</keyword>
<dbReference type="PANTHER" id="PTHR43024:SF1">
    <property type="entry name" value="UDP-N-ACETYLMURAMOYL-TRIPEPTIDE--D-ALANYL-D-ALANINE LIGASE"/>
    <property type="match status" value="1"/>
</dbReference>
<protein>
    <recommendedName>
        <fullName evidence="10 11">UDP-N-acetylmuramoyl-tripeptide--D-alanyl-D-alanine ligase</fullName>
        <ecNumber evidence="10 11">6.3.2.10</ecNumber>
    </recommendedName>
    <alternativeName>
        <fullName evidence="10">D-alanyl-D-alanine-adding enzyme</fullName>
    </alternativeName>
</protein>
<dbReference type="NCBIfam" id="TIGR01143">
    <property type="entry name" value="murF"/>
    <property type="match status" value="1"/>
</dbReference>
<evidence type="ECO:0000256" key="2">
    <source>
        <dbReference type="ARBA" id="ARBA00022598"/>
    </source>
</evidence>
<dbReference type="InterPro" id="IPR005863">
    <property type="entry name" value="UDP-N-AcMur_synth"/>
</dbReference>
<evidence type="ECO:0000256" key="10">
    <source>
        <dbReference type="HAMAP-Rule" id="MF_02019"/>
    </source>
</evidence>
<dbReference type="InterPro" id="IPR051046">
    <property type="entry name" value="MurCDEF_CellWall_CoF430Synth"/>
</dbReference>
<keyword evidence="3 10" id="KW-0132">Cell division</keyword>
<dbReference type="Gene3D" id="3.40.1390.10">
    <property type="entry name" value="MurE/MurF, N-terminal domain"/>
    <property type="match status" value="1"/>
</dbReference>
<organism evidence="15 16">
    <name type="scientific">Candidatus Jidaibacter acanthamoebae</name>
    <dbReference type="NCBI Taxonomy" id="86105"/>
    <lineage>
        <taxon>Bacteria</taxon>
        <taxon>Pseudomonadati</taxon>
        <taxon>Pseudomonadota</taxon>
        <taxon>Alphaproteobacteria</taxon>
        <taxon>Rickettsiales</taxon>
        <taxon>Candidatus Midichloriaceae</taxon>
        <taxon>Candidatus Jidaibacter</taxon>
    </lineage>
</organism>
<evidence type="ECO:0000313" key="15">
    <source>
        <dbReference type="EMBL" id="KIE04129.1"/>
    </source>
</evidence>
<keyword evidence="16" id="KW-1185">Reference proteome</keyword>
<dbReference type="GO" id="GO:0005524">
    <property type="term" value="F:ATP binding"/>
    <property type="evidence" value="ECO:0007669"/>
    <property type="project" value="UniProtKB-UniRule"/>
</dbReference>
<evidence type="ECO:0000256" key="9">
    <source>
        <dbReference type="ARBA" id="ARBA00023316"/>
    </source>
</evidence>
<dbReference type="Pfam" id="PF02875">
    <property type="entry name" value="Mur_ligase_C"/>
    <property type="match status" value="1"/>
</dbReference>
<evidence type="ECO:0000256" key="8">
    <source>
        <dbReference type="ARBA" id="ARBA00023306"/>
    </source>
</evidence>
<dbReference type="GO" id="GO:0008766">
    <property type="term" value="F:UDP-N-acetylmuramoylalanyl-D-glutamyl-2,6-diaminopimelate-D-alanyl-D-alanine ligase activity"/>
    <property type="evidence" value="ECO:0007669"/>
    <property type="project" value="RHEA"/>
</dbReference>
<dbReference type="GO" id="GO:0047480">
    <property type="term" value="F:UDP-N-acetylmuramoyl-tripeptide-D-alanyl-D-alanine ligase activity"/>
    <property type="evidence" value="ECO:0007669"/>
    <property type="project" value="UniProtKB-UniRule"/>
</dbReference>
<comment type="caution">
    <text evidence="15">The sequence shown here is derived from an EMBL/GenBank/DDBJ whole genome shotgun (WGS) entry which is preliminary data.</text>
</comment>
<dbReference type="GO" id="GO:0008360">
    <property type="term" value="P:regulation of cell shape"/>
    <property type="evidence" value="ECO:0007669"/>
    <property type="project" value="UniProtKB-KW"/>
</dbReference>
<name>A0A0C1QF15_9RICK</name>
<reference evidence="15 16" key="1">
    <citation type="submission" date="2014-11" db="EMBL/GenBank/DDBJ databases">
        <title>A Rickettsiales Symbiont of Amoebae With Ancient Features.</title>
        <authorList>
            <person name="Schulz F."/>
            <person name="Martijn J."/>
            <person name="Wascher F."/>
            <person name="Kostanjsek R."/>
            <person name="Ettema T.J."/>
            <person name="Horn M."/>
        </authorList>
    </citation>
    <scope>NUCLEOTIDE SEQUENCE [LARGE SCALE GENOMIC DNA]</scope>
    <source>
        <strain evidence="15 16">UWC36</strain>
    </source>
</reference>
<dbReference type="UniPathway" id="UPA00219"/>
<comment type="subcellular location">
    <subcellularLocation>
        <location evidence="10 11">Cytoplasm</location>
    </subcellularLocation>
</comment>
<dbReference type="EMBL" id="JSWE01000223">
    <property type="protein sequence ID" value="KIE04129.1"/>
    <property type="molecule type" value="Genomic_DNA"/>
</dbReference>
<keyword evidence="1 10" id="KW-0963">Cytoplasm</keyword>
<dbReference type="AlphaFoldDB" id="A0A0C1QF15"/>
<dbReference type="GO" id="GO:0071555">
    <property type="term" value="P:cell wall organization"/>
    <property type="evidence" value="ECO:0007669"/>
    <property type="project" value="UniProtKB-KW"/>
</dbReference>
<dbReference type="SUPFAM" id="SSF53244">
    <property type="entry name" value="MurD-like peptide ligases, peptide-binding domain"/>
    <property type="match status" value="1"/>
</dbReference>
<keyword evidence="9 10" id="KW-0961">Cell wall biogenesis/degradation</keyword>
<dbReference type="InterPro" id="IPR004101">
    <property type="entry name" value="Mur_ligase_C"/>
</dbReference>
<dbReference type="InterPro" id="IPR000713">
    <property type="entry name" value="Mur_ligase_N"/>
</dbReference>
<keyword evidence="6 10" id="KW-0133">Cell shape</keyword>
<dbReference type="GO" id="GO:0051301">
    <property type="term" value="P:cell division"/>
    <property type="evidence" value="ECO:0007669"/>
    <property type="project" value="UniProtKB-KW"/>
</dbReference>
<dbReference type="GO" id="GO:0005737">
    <property type="term" value="C:cytoplasm"/>
    <property type="evidence" value="ECO:0007669"/>
    <property type="project" value="UniProtKB-SubCell"/>
</dbReference>
<dbReference type="InterPro" id="IPR035911">
    <property type="entry name" value="MurE/MurF_N"/>
</dbReference>
<dbReference type="Gene3D" id="3.90.190.20">
    <property type="entry name" value="Mur ligase, C-terminal domain"/>
    <property type="match status" value="1"/>
</dbReference>
<dbReference type="Gene3D" id="3.40.1190.10">
    <property type="entry name" value="Mur-like, catalytic domain"/>
    <property type="match status" value="1"/>
</dbReference>
<evidence type="ECO:0000259" key="12">
    <source>
        <dbReference type="Pfam" id="PF01225"/>
    </source>
</evidence>
<accession>A0A0C1QF15</accession>
<comment type="function">
    <text evidence="10 11">Involved in cell wall formation. Catalyzes the final step in the synthesis of UDP-N-acetylmuramoyl-pentapeptide, the precursor of murein.</text>
</comment>
<dbReference type="Proteomes" id="UP000031258">
    <property type="component" value="Unassembled WGS sequence"/>
</dbReference>
<evidence type="ECO:0000256" key="4">
    <source>
        <dbReference type="ARBA" id="ARBA00022741"/>
    </source>
</evidence>
<dbReference type="HAMAP" id="MF_02019">
    <property type="entry name" value="MurF"/>
    <property type="match status" value="1"/>
</dbReference>
<evidence type="ECO:0000259" key="13">
    <source>
        <dbReference type="Pfam" id="PF02875"/>
    </source>
</evidence>
<dbReference type="Pfam" id="PF01225">
    <property type="entry name" value="Mur_ligase"/>
    <property type="match status" value="1"/>
</dbReference>
<dbReference type="Pfam" id="PF08245">
    <property type="entry name" value="Mur_ligase_M"/>
    <property type="match status" value="1"/>
</dbReference>
<dbReference type="SUPFAM" id="SSF53623">
    <property type="entry name" value="MurD-like peptide ligases, catalytic domain"/>
    <property type="match status" value="1"/>
</dbReference>
<evidence type="ECO:0000256" key="7">
    <source>
        <dbReference type="ARBA" id="ARBA00022984"/>
    </source>
</evidence>
<gene>
    <name evidence="15" type="primary">murF_2</name>
    <name evidence="10" type="synonym">murF</name>
    <name evidence="15" type="ORF">NF27_JF00070</name>
</gene>
<comment type="catalytic activity">
    <reaction evidence="10 11">
        <text>D-alanyl-D-alanine + UDP-N-acetyl-alpha-D-muramoyl-L-alanyl-gamma-D-glutamyl-meso-2,6-diaminopimelate + ATP = UDP-N-acetyl-alpha-D-muramoyl-L-alanyl-gamma-D-glutamyl-meso-2,6-diaminopimeloyl-D-alanyl-D-alanine + ADP + phosphate + H(+)</text>
        <dbReference type="Rhea" id="RHEA:28374"/>
        <dbReference type="ChEBI" id="CHEBI:15378"/>
        <dbReference type="ChEBI" id="CHEBI:30616"/>
        <dbReference type="ChEBI" id="CHEBI:43474"/>
        <dbReference type="ChEBI" id="CHEBI:57822"/>
        <dbReference type="ChEBI" id="CHEBI:61386"/>
        <dbReference type="ChEBI" id="CHEBI:83905"/>
        <dbReference type="ChEBI" id="CHEBI:456216"/>
        <dbReference type="EC" id="6.3.2.10"/>
    </reaction>
</comment>
<dbReference type="EC" id="6.3.2.10" evidence="10 11"/>
<proteinExistence type="inferred from homology"/>
<dbReference type="InterPro" id="IPR013221">
    <property type="entry name" value="Mur_ligase_cen"/>
</dbReference>
<comment type="pathway">
    <text evidence="10 11">Cell wall biogenesis; peptidoglycan biosynthesis.</text>
</comment>
<feature type="domain" description="Mur ligase C-terminal" evidence="13">
    <location>
        <begin position="342"/>
        <end position="464"/>
    </location>
</feature>
<keyword evidence="8 10" id="KW-0131">Cell cycle</keyword>
<dbReference type="InterPro" id="IPR036565">
    <property type="entry name" value="Mur-like_cat_sf"/>
</dbReference>
<dbReference type="InterPro" id="IPR036615">
    <property type="entry name" value="Mur_ligase_C_dom_sf"/>
</dbReference>